<evidence type="ECO:0000259" key="4">
    <source>
        <dbReference type="SMART" id="SM00331"/>
    </source>
</evidence>
<dbReference type="Gene3D" id="3.60.40.10">
    <property type="entry name" value="PPM-type phosphatase domain"/>
    <property type="match status" value="1"/>
</dbReference>
<name>A0A1G8UN32_9ACTN</name>
<gene>
    <name evidence="5" type="ORF">SAMN05421806_101960</name>
</gene>
<dbReference type="Pfam" id="PF07228">
    <property type="entry name" value="SpoIIE"/>
    <property type="match status" value="1"/>
</dbReference>
<protein>
    <submittedName>
        <fullName evidence="5">Serine phosphatase RsbU, regulator of sigma subunit</fullName>
    </submittedName>
</protein>
<dbReference type="STRING" id="417292.SAMN05421806_101960"/>
<organism evidence="5 6">
    <name type="scientific">Streptomyces indicus</name>
    <dbReference type="NCBI Taxonomy" id="417292"/>
    <lineage>
        <taxon>Bacteria</taxon>
        <taxon>Bacillati</taxon>
        <taxon>Actinomycetota</taxon>
        <taxon>Actinomycetes</taxon>
        <taxon>Kitasatosporales</taxon>
        <taxon>Streptomycetaceae</taxon>
        <taxon>Streptomyces</taxon>
    </lineage>
</organism>
<dbReference type="InterPro" id="IPR052016">
    <property type="entry name" value="Bact_Sigma-Reg"/>
</dbReference>
<evidence type="ECO:0000313" key="5">
    <source>
        <dbReference type="EMBL" id="SDJ55242.1"/>
    </source>
</evidence>
<dbReference type="PANTHER" id="PTHR43156">
    <property type="entry name" value="STAGE II SPORULATION PROTEIN E-RELATED"/>
    <property type="match status" value="1"/>
</dbReference>
<dbReference type="AlphaFoldDB" id="A0A1G8UN32"/>
<evidence type="ECO:0000256" key="2">
    <source>
        <dbReference type="SAM" id="Coils"/>
    </source>
</evidence>
<evidence type="ECO:0000256" key="3">
    <source>
        <dbReference type="SAM" id="MobiDB-lite"/>
    </source>
</evidence>
<feature type="coiled-coil region" evidence="2">
    <location>
        <begin position="146"/>
        <end position="173"/>
    </location>
</feature>
<evidence type="ECO:0000313" key="6">
    <source>
        <dbReference type="Proteomes" id="UP000199155"/>
    </source>
</evidence>
<keyword evidence="1" id="KW-0378">Hydrolase</keyword>
<dbReference type="InterPro" id="IPR001932">
    <property type="entry name" value="PPM-type_phosphatase-like_dom"/>
</dbReference>
<reference evidence="5 6" key="1">
    <citation type="submission" date="2016-10" db="EMBL/GenBank/DDBJ databases">
        <authorList>
            <person name="de Groot N.N."/>
        </authorList>
    </citation>
    <scope>NUCLEOTIDE SEQUENCE [LARGE SCALE GENOMIC DNA]</scope>
    <source>
        <strain evidence="5 6">CGMCC 4.5727</strain>
    </source>
</reference>
<evidence type="ECO:0000256" key="1">
    <source>
        <dbReference type="ARBA" id="ARBA00022801"/>
    </source>
</evidence>
<feature type="region of interest" description="Disordered" evidence="3">
    <location>
        <begin position="428"/>
        <end position="457"/>
    </location>
</feature>
<dbReference type="EMBL" id="FNFF01000001">
    <property type="protein sequence ID" value="SDJ55242.1"/>
    <property type="molecule type" value="Genomic_DNA"/>
</dbReference>
<dbReference type="GO" id="GO:0016791">
    <property type="term" value="F:phosphatase activity"/>
    <property type="evidence" value="ECO:0007669"/>
    <property type="project" value="TreeGrafter"/>
</dbReference>
<feature type="compositionally biased region" description="Basic and acidic residues" evidence="3">
    <location>
        <begin position="440"/>
        <end position="457"/>
    </location>
</feature>
<proteinExistence type="predicted"/>
<accession>A0A1G8UN32</accession>
<dbReference type="Proteomes" id="UP000199155">
    <property type="component" value="Unassembled WGS sequence"/>
</dbReference>
<dbReference type="InterPro" id="IPR036457">
    <property type="entry name" value="PPM-type-like_dom_sf"/>
</dbReference>
<keyword evidence="6" id="KW-1185">Reference proteome</keyword>
<feature type="domain" description="PPM-type phosphatase" evidence="4">
    <location>
        <begin position="217"/>
        <end position="430"/>
    </location>
</feature>
<sequence>MMPRYDGGHSVIPHGTTHRTLSCLRDTLMQLTEELRLPADLRARLLHSVSAVAAAELDAGRQVSLQVAAEPAADGGPPQLVFHLHTPFAPRAPALAGLPLPAERLGGELTIWRVPSQPAAAASGGLCAQSAIPVQAEGSARPASVVEQLEQELRAARERADRLAAEHERLSRELSETNSGVLALYVQLEERDEQLRSAHGRVLRELEDALRPPPVQVAGLEMAVHYAPADPHAPTGGDLYDWFELPDGTIHITVVDALGHGVTSTRGALDVTHAVRTLALEGHPLGSIVARTDEILLPLDQELMSTVLLARIDPADGRVAVANGSHPPPLIVRTDGGTALIEARGRGIGYPLAGSEDVLHERLLPGDLLVLYTDGLTESRRDPIEGEARLKACAAELRHHPIEEIPGALAARLHTRILHADDTVALAVRRTDSGPAPRRGHPDQADRRTHPDQGESP</sequence>
<dbReference type="SMART" id="SM00331">
    <property type="entry name" value="PP2C_SIG"/>
    <property type="match status" value="1"/>
</dbReference>
<dbReference type="SUPFAM" id="SSF81606">
    <property type="entry name" value="PP2C-like"/>
    <property type="match status" value="1"/>
</dbReference>
<dbReference type="PANTHER" id="PTHR43156:SF2">
    <property type="entry name" value="STAGE II SPORULATION PROTEIN E"/>
    <property type="match status" value="1"/>
</dbReference>
<keyword evidence="2" id="KW-0175">Coiled coil</keyword>